<name>A0A5C3MIW7_9AGAM</name>
<feature type="compositionally biased region" description="Pro residues" evidence="1">
    <location>
        <begin position="279"/>
        <end position="288"/>
    </location>
</feature>
<accession>A0A5C3MIW7</accession>
<sequence length="563" mass="62366">MRQHRAKAQNELYLSSVTRHTNQIWLQDATGARKRSAPLNATRDISGTVKRAKNLDRETETARTHARTDRTRFRAAELKSDNSEDDSVPAKSSGYQQQDGASAVAPSDSEYLSHDEGENHSDESEDRLDEVEDDDGLDRLDPRRLAEELDKEVASWDTSDEEQPHGNARVKGTSKTHKSFYRRAPAAAELFDNDDNVSTVRPPKKAKAVNKASKGKRRLAHEAEAPQWSAHLPQTPVKKRGASAKIPVSPSSLNYPGDNEDGRSEQDSDNDDDNEEHAQPPPAPPPAIVPAGTDLVLNERGRINLRDQPLLVQAIAREAIKGVSVYLGFQDAFPEIGGRTVLSQDCLVSAAQQSARYQQILHRLRMATGKPWARSTWRRLAYSIGSNHVVGGYGLRPGCEKLVASLLKRQRYIFPVNPEATTQIRENEPYKHPTILAIMQALYFSGSGALGIQHVDQFTSSLATDSDAEVPISMVALVATAIHNSLMEWQTGTRSPREFSALNCGDVYRTHVGILEKIKGDKPVFFHRMMCDLYRDARAATAPDVRVDSEDSAFALMDLSAYN</sequence>
<dbReference type="Pfam" id="PF20149">
    <property type="entry name" value="DUF6532"/>
    <property type="match status" value="1"/>
</dbReference>
<evidence type="ECO:0000313" key="3">
    <source>
        <dbReference type="EMBL" id="TFK45274.1"/>
    </source>
</evidence>
<organism evidence="3 4">
    <name type="scientific">Heliocybe sulcata</name>
    <dbReference type="NCBI Taxonomy" id="5364"/>
    <lineage>
        <taxon>Eukaryota</taxon>
        <taxon>Fungi</taxon>
        <taxon>Dikarya</taxon>
        <taxon>Basidiomycota</taxon>
        <taxon>Agaricomycotina</taxon>
        <taxon>Agaricomycetes</taxon>
        <taxon>Gloeophyllales</taxon>
        <taxon>Gloeophyllaceae</taxon>
        <taxon>Heliocybe</taxon>
    </lineage>
</organism>
<feature type="compositionally biased region" description="Basic and acidic residues" evidence="1">
    <location>
        <begin position="111"/>
        <end position="122"/>
    </location>
</feature>
<feature type="region of interest" description="Disordered" evidence="1">
    <location>
        <begin position="29"/>
        <end position="291"/>
    </location>
</feature>
<protein>
    <recommendedName>
        <fullName evidence="2">DUF6532 domain-containing protein</fullName>
    </recommendedName>
</protein>
<feature type="compositionally biased region" description="Basic residues" evidence="1">
    <location>
        <begin position="202"/>
        <end position="219"/>
    </location>
</feature>
<dbReference type="InterPro" id="IPR045341">
    <property type="entry name" value="DUF6532"/>
</dbReference>
<feature type="compositionally biased region" description="Basic residues" evidence="1">
    <location>
        <begin position="172"/>
        <end position="181"/>
    </location>
</feature>
<gene>
    <name evidence="3" type="ORF">OE88DRAFT_1812662</name>
</gene>
<feature type="compositionally biased region" description="Basic and acidic residues" evidence="1">
    <location>
        <begin position="53"/>
        <end position="82"/>
    </location>
</feature>
<proteinExistence type="predicted"/>
<dbReference type="AlphaFoldDB" id="A0A5C3MIW7"/>
<evidence type="ECO:0000313" key="4">
    <source>
        <dbReference type="Proteomes" id="UP000305948"/>
    </source>
</evidence>
<keyword evidence="4" id="KW-1185">Reference proteome</keyword>
<feature type="compositionally biased region" description="Basic and acidic residues" evidence="1">
    <location>
        <begin position="137"/>
        <end position="154"/>
    </location>
</feature>
<feature type="domain" description="DUF6532" evidence="2">
    <location>
        <begin position="319"/>
        <end position="518"/>
    </location>
</feature>
<dbReference type="EMBL" id="ML213548">
    <property type="protein sequence ID" value="TFK45274.1"/>
    <property type="molecule type" value="Genomic_DNA"/>
</dbReference>
<dbReference type="STRING" id="5364.A0A5C3MIW7"/>
<feature type="compositionally biased region" description="Acidic residues" evidence="1">
    <location>
        <begin position="123"/>
        <end position="136"/>
    </location>
</feature>
<reference evidence="3 4" key="1">
    <citation type="journal article" date="2019" name="Nat. Ecol. Evol.">
        <title>Megaphylogeny resolves global patterns of mushroom evolution.</title>
        <authorList>
            <person name="Varga T."/>
            <person name="Krizsan K."/>
            <person name="Foldi C."/>
            <person name="Dima B."/>
            <person name="Sanchez-Garcia M."/>
            <person name="Sanchez-Ramirez S."/>
            <person name="Szollosi G.J."/>
            <person name="Szarkandi J.G."/>
            <person name="Papp V."/>
            <person name="Albert L."/>
            <person name="Andreopoulos W."/>
            <person name="Angelini C."/>
            <person name="Antonin V."/>
            <person name="Barry K.W."/>
            <person name="Bougher N.L."/>
            <person name="Buchanan P."/>
            <person name="Buyck B."/>
            <person name="Bense V."/>
            <person name="Catcheside P."/>
            <person name="Chovatia M."/>
            <person name="Cooper J."/>
            <person name="Damon W."/>
            <person name="Desjardin D."/>
            <person name="Finy P."/>
            <person name="Geml J."/>
            <person name="Haridas S."/>
            <person name="Hughes K."/>
            <person name="Justo A."/>
            <person name="Karasinski D."/>
            <person name="Kautmanova I."/>
            <person name="Kiss B."/>
            <person name="Kocsube S."/>
            <person name="Kotiranta H."/>
            <person name="LaButti K.M."/>
            <person name="Lechner B.E."/>
            <person name="Liimatainen K."/>
            <person name="Lipzen A."/>
            <person name="Lukacs Z."/>
            <person name="Mihaltcheva S."/>
            <person name="Morgado L.N."/>
            <person name="Niskanen T."/>
            <person name="Noordeloos M.E."/>
            <person name="Ohm R.A."/>
            <person name="Ortiz-Santana B."/>
            <person name="Ovrebo C."/>
            <person name="Racz N."/>
            <person name="Riley R."/>
            <person name="Savchenko A."/>
            <person name="Shiryaev A."/>
            <person name="Soop K."/>
            <person name="Spirin V."/>
            <person name="Szebenyi C."/>
            <person name="Tomsovsky M."/>
            <person name="Tulloss R.E."/>
            <person name="Uehling J."/>
            <person name="Grigoriev I.V."/>
            <person name="Vagvolgyi C."/>
            <person name="Papp T."/>
            <person name="Martin F.M."/>
            <person name="Miettinen O."/>
            <person name="Hibbett D.S."/>
            <person name="Nagy L.G."/>
        </authorList>
    </citation>
    <scope>NUCLEOTIDE SEQUENCE [LARGE SCALE GENOMIC DNA]</scope>
    <source>
        <strain evidence="3 4">OMC1185</strain>
    </source>
</reference>
<dbReference type="OrthoDB" id="2648616at2759"/>
<evidence type="ECO:0000256" key="1">
    <source>
        <dbReference type="SAM" id="MobiDB-lite"/>
    </source>
</evidence>
<evidence type="ECO:0000259" key="2">
    <source>
        <dbReference type="Pfam" id="PF20149"/>
    </source>
</evidence>
<dbReference type="Proteomes" id="UP000305948">
    <property type="component" value="Unassembled WGS sequence"/>
</dbReference>